<protein>
    <recommendedName>
        <fullName evidence="1">DUF8192 domain-containing protein</fullName>
    </recommendedName>
</protein>
<feature type="domain" description="DUF8192" evidence="1">
    <location>
        <begin position="36"/>
        <end position="129"/>
    </location>
</feature>
<keyword evidence="3" id="KW-1185">Reference proteome</keyword>
<dbReference type="Proteomes" id="UP001496674">
    <property type="component" value="Chromosome"/>
</dbReference>
<gene>
    <name evidence="2" type="ORF">BSYN_23990</name>
</gene>
<dbReference type="Pfam" id="PF26612">
    <property type="entry name" value="DUF8192"/>
    <property type="match status" value="1"/>
</dbReference>
<evidence type="ECO:0000259" key="1">
    <source>
        <dbReference type="Pfam" id="PF26612"/>
    </source>
</evidence>
<dbReference type="EMBL" id="AP028055">
    <property type="protein sequence ID" value="BEH00135.1"/>
    <property type="molecule type" value="Genomic_DNA"/>
</dbReference>
<evidence type="ECO:0000313" key="2">
    <source>
        <dbReference type="EMBL" id="BEH00135.1"/>
    </source>
</evidence>
<name>A0ABN6ZDJ2_9BACE</name>
<accession>A0ABN6ZDJ2</accession>
<evidence type="ECO:0000313" key="3">
    <source>
        <dbReference type="Proteomes" id="UP001496674"/>
    </source>
</evidence>
<sequence>MKESGQKHDMQVSSFSEIPTDLLENLDKMGIDSSIILNEYEGKYLNFIFKIDPQNFNLVGKKVGFKLSKKYYFNSTRERFYSNSTMISNSSLYIFDTTQKAESGGYDAAITSWDIFVIPIEKVVKRVKKWR</sequence>
<organism evidence="2 3">
    <name type="scientific">Bacteroides sedimenti</name>
    <dbReference type="NCBI Taxonomy" id="2136147"/>
    <lineage>
        <taxon>Bacteria</taxon>
        <taxon>Pseudomonadati</taxon>
        <taxon>Bacteroidota</taxon>
        <taxon>Bacteroidia</taxon>
        <taxon>Bacteroidales</taxon>
        <taxon>Bacteroidaceae</taxon>
        <taxon>Bacteroides</taxon>
    </lineage>
</organism>
<proteinExistence type="predicted"/>
<reference evidence="2 3" key="1">
    <citation type="submission" date="2023-04" db="EMBL/GenBank/DDBJ databases">
        <title>Draft genome sequence of acteroides sedimenti strain YN3PY1.</title>
        <authorList>
            <person name="Yoshida N."/>
        </authorList>
    </citation>
    <scope>NUCLEOTIDE SEQUENCE [LARGE SCALE GENOMIC DNA]</scope>
    <source>
        <strain evidence="2 3">YN3PY1</strain>
    </source>
</reference>
<dbReference type="InterPro" id="IPR058505">
    <property type="entry name" value="DUF8192"/>
</dbReference>